<dbReference type="STRING" id="563192.HMPREF0179_05201"/>
<dbReference type="PANTHER" id="PTHR43685">
    <property type="entry name" value="GLYCOSYLTRANSFERASE"/>
    <property type="match status" value="1"/>
</dbReference>
<comment type="caution">
    <text evidence="2">The sequence shown here is derived from an EMBL/GenBank/DDBJ whole genome shotgun (WGS) entry which is preliminary data.</text>
</comment>
<feature type="domain" description="Glycosyltransferase 2-like" evidence="1">
    <location>
        <begin position="217"/>
        <end position="348"/>
    </location>
</feature>
<dbReference type="PANTHER" id="PTHR43685:SF3">
    <property type="entry name" value="SLR2126 PROTEIN"/>
    <property type="match status" value="1"/>
</dbReference>
<dbReference type="Proteomes" id="UP000006034">
    <property type="component" value="Unassembled WGS sequence"/>
</dbReference>
<dbReference type="Pfam" id="PF13692">
    <property type="entry name" value="Glyco_trans_1_4"/>
    <property type="match status" value="1"/>
</dbReference>
<evidence type="ECO:0000313" key="3">
    <source>
        <dbReference type="Proteomes" id="UP000006034"/>
    </source>
</evidence>
<dbReference type="Gene3D" id="3.90.550.10">
    <property type="entry name" value="Spore Coat Polysaccharide Biosynthesis Protein SpsA, Chain A"/>
    <property type="match status" value="1"/>
</dbReference>
<dbReference type="Gene3D" id="3.40.50.2000">
    <property type="entry name" value="Glycogen Phosphorylase B"/>
    <property type="match status" value="1"/>
</dbReference>
<reference evidence="2 3" key="2">
    <citation type="submission" date="2013-04" db="EMBL/GenBank/DDBJ databases">
        <title>The Genome Sequence of Bilophila wadsworthia 3_1_6.</title>
        <authorList>
            <consortium name="The Broad Institute Genomics Platform"/>
            <person name="Earl A."/>
            <person name="Ward D."/>
            <person name="Feldgarden M."/>
            <person name="Gevers D."/>
            <person name="Sibley C."/>
            <person name="Strauss J."/>
            <person name="Allen-Vercoe E."/>
            <person name="Walker B."/>
            <person name="Young S."/>
            <person name="Zeng Q."/>
            <person name="Gargeya S."/>
            <person name="Fitzgerald M."/>
            <person name="Haas B."/>
            <person name="Abouelleil A."/>
            <person name="Allen A.W."/>
            <person name="Alvarado L."/>
            <person name="Arachchi H.M."/>
            <person name="Berlin A.M."/>
            <person name="Chapman S.B."/>
            <person name="Gainer-Dewar J."/>
            <person name="Goldberg J."/>
            <person name="Griggs A."/>
            <person name="Gujja S."/>
            <person name="Hansen M."/>
            <person name="Howarth C."/>
            <person name="Imamovic A."/>
            <person name="Ireland A."/>
            <person name="Larimer J."/>
            <person name="McCowan C."/>
            <person name="Murphy C."/>
            <person name="Pearson M."/>
            <person name="Poon T.W."/>
            <person name="Priest M."/>
            <person name="Roberts A."/>
            <person name="Saif S."/>
            <person name="Shea T."/>
            <person name="Sisk P."/>
            <person name="Sykes S."/>
            <person name="Wortman J."/>
            <person name="Nusbaum C."/>
            <person name="Birren B."/>
        </authorList>
    </citation>
    <scope>NUCLEOTIDE SEQUENCE [LARGE SCALE GENOMIC DNA]</scope>
    <source>
        <strain evidence="2 3">3_1_6</strain>
    </source>
</reference>
<dbReference type="SUPFAM" id="SSF53756">
    <property type="entry name" value="UDP-Glycosyltransferase/glycogen phosphorylase"/>
    <property type="match status" value="1"/>
</dbReference>
<dbReference type="eggNOG" id="COG1215">
    <property type="taxonomic scope" value="Bacteria"/>
</dbReference>
<evidence type="ECO:0000313" key="2">
    <source>
        <dbReference type="EMBL" id="EPC05918.1"/>
    </source>
</evidence>
<dbReference type="eggNOG" id="COG0438">
    <property type="taxonomic scope" value="Bacteria"/>
</dbReference>
<dbReference type="HOGENOM" id="CLU_449559_0_0_7"/>
<protein>
    <recommendedName>
        <fullName evidence="1">Glycosyltransferase 2-like domain-containing protein</fullName>
    </recommendedName>
</protein>
<accession>S2KTT8</accession>
<dbReference type="InterPro" id="IPR001173">
    <property type="entry name" value="Glyco_trans_2-like"/>
</dbReference>
<keyword evidence="3" id="KW-1185">Reference proteome</keyword>
<gene>
    <name evidence="2" type="ORF">HMPREF0179_05201</name>
</gene>
<reference evidence="2 3" key="1">
    <citation type="submission" date="2010-10" db="EMBL/GenBank/DDBJ databases">
        <authorList>
            <consortium name="The Broad Institute Genome Sequencing Platform"/>
            <person name="Ward D."/>
            <person name="Earl A."/>
            <person name="Feldgarden M."/>
            <person name="Young S.K."/>
            <person name="Gargeya S."/>
            <person name="Zeng Q."/>
            <person name="Alvarado L."/>
            <person name="Berlin A."/>
            <person name="Bochicchio J."/>
            <person name="Chapman S.B."/>
            <person name="Chen Z."/>
            <person name="Freedman E."/>
            <person name="Gellesch M."/>
            <person name="Goldberg J."/>
            <person name="Griggs A."/>
            <person name="Gujja S."/>
            <person name="Heilman E."/>
            <person name="Heiman D."/>
            <person name="Howarth C."/>
            <person name="Mehta T."/>
            <person name="Neiman D."/>
            <person name="Pearson M."/>
            <person name="Roberts A."/>
            <person name="Saif S."/>
            <person name="Shea T."/>
            <person name="Shenoy N."/>
            <person name="Sisk P."/>
            <person name="Stolte C."/>
            <person name="Sykes S."/>
            <person name="White J."/>
            <person name="Yandava C."/>
            <person name="Allen-Vercoe E."/>
            <person name="Sibley C."/>
            <person name="Ambrose C.E."/>
            <person name="Strauss J."/>
            <person name="Daigneault M."/>
            <person name="Haas B."/>
            <person name="Nusbaum C."/>
            <person name="Birren B."/>
        </authorList>
    </citation>
    <scope>NUCLEOTIDE SEQUENCE [LARGE SCALE GENOMIC DNA]</scope>
    <source>
        <strain evidence="2 3">3_1_6</strain>
    </source>
</reference>
<dbReference type="Pfam" id="PF00535">
    <property type="entry name" value="Glycos_transf_2"/>
    <property type="match status" value="1"/>
</dbReference>
<name>S2KTT8_BILW3</name>
<dbReference type="SUPFAM" id="SSF53448">
    <property type="entry name" value="Nucleotide-diphospho-sugar transferases"/>
    <property type="match status" value="1"/>
</dbReference>
<proteinExistence type="predicted"/>
<organism evidence="2 3">
    <name type="scientific">Bilophila wadsworthia (strain 3_1_6)</name>
    <dbReference type="NCBI Taxonomy" id="563192"/>
    <lineage>
        <taxon>Bacteria</taxon>
        <taxon>Pseudomonadati</taxon>
        <taxon>Thermodesulfobacteriota</taxon>
        <taxon>Desulfovibrionia</taxon>
        <taxon>Desulfovibrionales</taxon>
        <taxon>Desulfovibrionaceae</taxon>
        <taxon>Bilophila</taxon>
    </lineage>
</organism>
<dbReference type="InterPro" id="IPR050834">
    <property type="entry name" value="Glycosyltransf_2"/>
</dbReference>
<dbReference type="EMBL" id="ADCP02000001">
    <property type="protein sequence ID" value="EPC05918.1"/>
    <property type="molecule type" value="Genomic_DNA"/>
</dbReference>
<dbReference type="AlphaFoldDB" id="S2KTT8"/>
<evidence type="ECO:0000259" key="1">
    <source>
        <dbReference type="Pfam" id="PF00535"/>
    </source>
</evidence>
<dbReference type="InterPro" id="IPR029044">
    <property type="entry name" value="Nucleotide-diphossugar_trans"/>
</dbReference>
<sequence>MLWLGAFDWSPNAEGMNWFAEKVFPLLRDRLEESQLVFHIVGAKPSQQVLALHDGIHVIVHGFVENLDAIFAEADMLMAPLLRGGGVRVKVIQAMSQGLPVIGTTVGCSGIGLTHGKNVWIADTPEAFADGLVELSRSGELRTKIAEEGKIFLLRHHNIKYSLAMKRDIYNRLLAGSIFDPTKDTMRSPYDGLTYLKPIPCVTLDKDYQIADETRFSVIIPFRNEAEGLSEFMQDLAAQTARPAEILMIDHDSTDSSCQIATNLAKKYQLPIRLLHAEEGPQARSGRKTTVAGNRNYAIQEAQTDLLLFTDAGTRLHPCFFANMIGPMQEDPSLEMTGGIYYAQSAQLTATLVYDWDTVDWNSFLPACRALAMRKALAIRAGGLPEFLTFAGEDALFDITFRRLCNKWAFNRRAIVYWNAPDTVESLRKKFYTYGIGDGESGIGDFLFSRNALHLQRTGTLPPELTILDYNYAAFQGYFAGRARRGTIDRTLRGVRNIVLLPVEKPLFAAKSTRRLIGRLVGENTRVLCIIADAESTNQGKLCFMDFDFTLCELHYMKDFRIEDFLARYGNPELPQQIAVMRDPDNTSERVVAFIASLRPFSLGGDE</sequence>